<reference evidence="1 2" key="1">
    <citation type="submission" date="2015-07" db="EMBL/GenBank/DDBJ databases">
        <title>The genome of Pseudoloma neurophilia, a relevant intracellular parasite of the zebrafish.</title>
        <authorList>
            <person name="Ndikumana S."/>
            <person name="Pelin A."/>
            <person name="Sanders J."/>
            <person name="Corradi N."/>
        </authorList>
    </citation>
    <scope>NUCLEOTIDE SEQUENCE [LARGE SCALE GENOMIC DNA]</scope>
    <source>
        <strain evidence="1 2">MK1</strain>
    </source>
</reference>
<dbReference type="AlphaFoldDB" id="A0A0R0LX25"/>
<organism evidence="1 2">
    <name type="scientific">Pseudoloma neurophilia</name>
    <dbReference type="NCBI Taxonomy" id="146866"/>
    <lineage>
        <taxon>Eukaryota</taxon>
        <taxon>Fungi</taxon>
        <taxon>Fungi incertae sedis</taxon>
        <taxon>Microsporidia</taxon>
        <taxon>Pseudoloma</taxon>
    </lineage>
</organism>
<dbReference type="OrthoDB" id="2195552at2759"/>
<name>A0A0R0LX25_9MICR</name>
<dbReference type="Proteomes" id="UP000051530">
    <property type="component" value="Unassembled WGS sequence"/>
</dbReference>
<comment type="caution">
    <text evidence="1">The sequence shown here is derived from an EMBL/GenBank/DDBJ whole genome shotgun (WGS) entry which is preliminary data.</text>
</comment>
<accession>A0A0R0LX25</accession>
<evidence type="ECO:0000313" key="1">
    <source>
        <dbReference type="EMBL" id="KRH93878.1"/>
    </source>
</evidence>
<dbReference type="VEuPathDB" id="MicrosporidiaDB:M153_504000873"/>
<gene>
    <name evidence="1" type="ORF">M153_504000873</name>
</gene>
<proteinExistence type="predicted"/>
<sequence length="115" mass="13100">MKTAKDTKIGFNLRCMNAICNKYQTTANLFNCSFLNPFNSKSLKIIKAVIHFSQGSSLRKISRIKNLNRNTINKVKTAIDLRISLYLRQNTIKLEGPGVIVHVDEIMLNHKAKTH</sequence>
<dbReference type="EMBL" id="LGUB01000189">
    <property type="protein sequence ID" value="KRH93878.1"/>
    <property type="molecule type" value="Genomic_DNA"/>
</dbReference>
<keyword evidence="2" id="KW-1185">Reference proteome</keyword>
<protein>
    <recommendedName>
        <fullName evidence="3">Transposable element</fullName>
    </recommendedName>
</protein>
<evidence type="ECO:0000313" key="2">
    <source>
        <dbReference type="Proteomes" id="UP000051530"/>
    </source>
</evidence>
<evidence type="ECO:0008006" key="3">
    <source>
        <dbReference type="Google" id="ProtNLM"/>
    </source>
</evidence>